<evidence type="ECO:0000313" key="5">
    <source>
        <dbReference type="EMBL" id="KAF3332410.1"/>
    </source>
</evidence>
<evidence type="ECO:0000256" key="1">
    <source>
        <dbReference type="ARBA" id="ARBA00010603"/>
    </source>
</evidence>
<comment type="similarity">
    <text evidence="1">Belongs to the dymeclin family.</text>
</comment>
<evidence type="ECO:0000256" key="2">
    <source>
        <dbReference type="ARBA" id="ARBA00015736"/>
    </source>
</evidence>
<dbReference type="Proteomes" id="UP000623129">
    <property type="component" value="Unassembled WGS sequence"/>
</dbReference>
<dbReference type="OrthoDB" id="1743521at2759"/>
<evidence type="ECO:0000256" key="3">
    <source>
        <dbReference type="ARBA" id="ARBA00022707"/>
    </source>
</evidence>
<gene>
    <name evidence="5" type="ORF">FCM35_KLT01987</name>
</gene>
<evidence type="ECO:0000256" key="4">
    <source>
        <dbReference type="ARBA" id="ARBA00023288"/>
    </source>
</evidence>
<name>A0A833QTJ9_9POAL</name>
<dbReference type="InterPro" id="IPR019142">
    <property type="entry name" value="Dymeclin"/>
</dbReference>
<accession>A0A833QTJ9</accession>
<evidence type="ECO:0000313" key="6">
    <source>
        <dbReference type="Proteomes" id="UP000623129"/>
    </source>
</evidence>
<dbReference type="GO" id="GO:0007030">
    <property type="term" value="P:Golgi organization"/>
    <property type="evidence" value="ECO:0007669"/>
    <property type="project" value="TreeGrafter"/>
</dbReference>
<dbReference type="EMBL" id="SWLB01000011">
    <property type="protein sequence ID" value="KAF3332410.1"/>
    <property type="molecule type" value="Genomic_DNA"/>
</dbReference>
<protein>
    <recommendedName>
        <fullName evidence="2">Dymeclin</fullName>
    </recommendedName>
</protein>
<dbReference type="PANTHER" id="PTHR12895:SF9">
    <property type="entry name" value="DYMECLIN"/>
    <property type="match status" value="1"/>
</dbReference>
<dbReference type="GO" id="GO:0005794">
    <property type="term" value="C:Golgi apparatus"/>
    <property type="evidence" value="ECO:0007669"/>
    <property type="project" value="TreeGrafter"/>
</dbReference>
<dbReference type="AlphaFoldDB" id="A0A833QTJ9"/>
<keyword evidence="6" id="KW-1185">Reference proteome</keyword>
<comment type="caution">
    <text evidence="5">The sequence shown here is derived from an EMBL/GenBank/DDBJ whole genome shotgun (WGS) entry which is preliminary data.</text>
</comment>
<keyword evidence="3" id="KW-0519">Myristate</keyword>
<organism evidence="5 6">
    <name type="scientific">Carex littledalei</name>
    <dbReference type="NCBI Taxonomy" id="544730"/>
    <lineage>
        <taxon>Eukaryota</taxon>
        <taxon>Viridiplantae</taxon>
        <taxon>Streptophyta</taxon>
        <taxon>Embryophyta</taxon>
        <taxon>Tracheophyta</taxon>
        <taxon>Spermatophyta</taxon>
        <taxon>Magnoliopsida</taxon>
        <taxon>Liliopsida</taxon>
        <taxon>Poales</taxon>
        <taxon>Cyperaceae</taxon>
        <taxon>Cyperoideae</taxon>
        <taxon>Cariceae</taxon>
        <taxon>Carex</taxon>
        <taxon>Carex subgen. Euthyceras</taxon>
    </lineage>
</organism>
<keyword evidence="4" id="KW-0449">Lipoprotein</keyword>
<reference evidence="5" key="1">
    <citation type="submission" date="2020-01" db="EMBL/GenBank/DDBJ databases">
        <title>Genome sequence of Kobresia littledalei, the first chromosome-level genome in the family Cyperaceae.</title>
        <authorList>
            <person name="Qu G."/>
        </authorList>
    </citation>
    <scope>NUCLEOTIDE SEQUENCE</scope>
    <source>
        <strain evidence="5">C.B.Clarke</strain>
        <tissue evidence="5">Leaf</tissue>
    </source>
</reference>
<dbReference type="PANTHER" id="PTHR12895">
    <property type="entry name" value="DYMECLIN"/>
    <property type="match status" value="1"/>
</dbReference>
<proteinExistence type="inferred from homology"/>
<sequence>MYNSEIGRDNTRICYGSGAVDSTVTRTKDMHPFLDAAMLQESDIVTSVVRRLLLNFITRPHVPFNGSSYPVFSDNGEPGVLQRVGSAAGYQYLTITAEFAMLFDLFT</sequence>